<dbReference type="HOGENOM" id="CLU_083559_1_1_2"/>
<name>B9LWI3_HALLT</name>
<gene>
    <name evidence="1" type="ordered locus">Hlac_3298</name>
</gene>
<geneLocation type="plasmid" evidence="1 2">
    <name>pHLAC01</name>
</geneLocation>
<dbReference type="eggNOG" id="arCOG13037">
    <property type="taxonomic scope" value="Archaea"/>
</dbReference>
<sequence>MSERKVFVSRPSSRNEAQENFLEHLDDRMVRRDLRPVSLGQTDYPNRTPIQGVRQLMEQCEGAMIVGLEQIHLRDGIEKSGTEQETEVNDLSLPTPWNHIEAGMAFMLELPMLIIREEGVERGVFDVGSSERYIHQATMTEEWIESPEFTQPFNSWHEEILQQS</sequence>
<dbReference type="KEGG" id="hla:Hlac_3298"/>
<dbReference type="AlphaFoldDB" id="B9LWI3"/>
<dbReference type="EMBL" id="CP001367">
    <property type="protein sequence ID" value="ACM58824.1"/>
    <property type="molecule type" value="Genomic_DNA"/>
</dbReference>
<dbReference type="RefSeq" id="WP_012660041.1">
    <property type="nucleotide sequence ID" value="NC_012030.1"/>
</dbReference>
<proteinExistence type="predicted"/>
<reference evidence="1 2" key="1">
    <citation type="journal article" date="2016" name="Stand. Genomic Sci.">
        <title>Complete genome sequence of the Antarctic Halorubrum lacusprofundi type strain ACAM 34.</title>
        <authorList>
            <person name="Anderson I.J."/>
            <person name="DasSarma P."/>
            <person name="Lucas S."/>
            <person name="Copeland A."/>
            <person name="Lapidus A."/>
            <person name="Del Rio T.G."/>
            <person name="Tice H."/>
            <person name="Dalin E."/>
            <person name="Bruce D.C."/>
            <person name="Goodwin L."/>
            <person name="Pitluck S."/>
            <person name="Sims D."/>
            <person name="Brettin T.S."/>
            <person name="Detter J.C."/>
            <person name="Han C.S."/>
            <person name="Larimer F."/>
            <person name="Hauser L."/>
            <person name="Land M."/>
            <person name="Ivanova N."/>
            <person name="Richardson P."/>
            <person name="Cavicchioli R."/>
            <person name="DasSarma S."/>
            <person name="Woese C.R."/>
            <person name="Kyrpides N.C."/>
        </authorList>
    </citation>
    <scope>NUCLEOTIDE SEQUENCE [LARGE SCALE GENOMIC DNA]</scope>
    <source>
        <strain evidence="2">ATCC 49239 / DSM 5036 / JCM 8891 / ACAM 34</strain>
    </source>
</reference>
<dbReference type="GeneID" id="7402444"/>
<keyword evidence="1" id="KW-0614">Plasmid</keyword>
<dbReference type="Proteomes" id="UP000000740">
    <property type="component" value="Plasmid pHLAC01"/>
</dbReference>
<keyword evidence="2" id="KW-1185">Reference proteome</keyword>
<protein>
    <submittedName>
        <fullName evidence="1">Uncharacterized protein</fullName>
    </submittedName>
</protein>
<evidence type="ECO:0000313" key="2">
    <source>
        <dbReference type="Proteomes" id="UP000000740"/>
    </source>
</evidence>
<organism evidence="1 2">
    <name type="scientific">Halorubrum lacusprofundi (strain ATCC 49239 / DSM 5036 / JCM 8891 / ACAM 34)</name>
    <dbReference type="NCBI Taxonomy" id="416348"/>
    <lineage>
        <taxon>Archaea</taxon>
        <taxon>Methanobacteriati</taxon>
        <taxon>Methanobacteriota</taxon>
        <taxon>Stenosarchaea group</taxon>
        <taxon>Halobacteria</taxon>
        <taxon>Halobacteriales</taxon>
        <taxon>Haloferacaceae</taxon>
        <taxon>Halorubrum</taxon>
    </lineage>
</organism>
<evidence type="ECO:0000313" key="1">
    <source>
        <dbReference type="EMBL" id="ACM58824.1"/>
    </source>
</evidence>
<accession>B9LWI3</accession>